<feature type="compositionally biased region" description="Basic residues" evidence="1">
    <location>
        <begin position="314"/>
        <end position="326"/>
    </location>
</feature>
<comment type="caution">
    <text evidence="2">The sequence shown here is derived from an EMBL/GenBank/DDBJ whole genome shotgun (WGS) entry which is preliminary data.</text>
</comment>
<proteinExistence type="predicted"/>
<sequence length="659" mass="76973">MENKVIGTSETIWHSPGYKSGSPVVKNWKIRDDERPSHYSDASTTAARINIRNGQFLSSQSFHSHPEILVSKHSDHLISEKTAITGLLSGNKVQKNEITHDGNINFDKPPDTFPNLQLENNYLASRNPFALNDKPERNLKNNNKMGLYNRPRDISSSNPWSFQPEVESFNDHEKKTEPGHVTEDFKTLQPVYYSDPNSKADPEFDKNHLHNSLGNNLQQTRIPTQQQFTKLNFAEQNLDYFDGLSGRPHQFHIVGTQEPQASLESESESVPDEFWLNFLNQDVEHPQNDEIKKDTSPSEKKKSSRRKNEGFEKSKKKKGSSLKRSKTLPLASSNLLAEKIPKVKGFQLKILKEHNIEIDLLKVIWGHDGLPLSIDFFKRVEERVRKIQIKEVKEAVAYLFGRVITYMNEKSSNFFSMRPADLVPFFRFFSSTPHENIEDLIYKHYHSEVLNYNRRKFEMFVYQMRSLRTARRYDSFFPQGYYTGTKELLKSLEEQEDNKTEKNIRTLKNRKNFVLSIRKTLYLITNVINKVFLNDIDSYKFDQKQEEALEIFDQVFMKVNLACLRPKKDDPKNNKPQESFATESAEYLAKQMTIDISRGLLSPKIEASYLMSILKFWLFKSHKSFYEVLMQVPNEFEFYFFWKDLIFSVMELDLGTLLL</sequence>
<accession>A0AAV0B5F1</accession>
<feature type="compositionally biased region" description="Basic and acidic residues" evidence="1">
    <location>
        <begin position="286"/>
        <end position="313"/>
    </location>
</feature>
<feature type="compositionally biased region" description="Basic and acidic residues" evidence="1">
    <location>
        <begin position="198"/>
        <end position="208"/>
    </location>
</feature>
<gene>
    <name evidence="2" type="ORF">PPACK8108_LOCUS13198</name>
</gene>
<evidence type="ECO:0000256" key="1">
    <source>
        <dbReference type="SAM" id="MobiDB-lite"/>
    </source>
</evidence>
<reference evidence="2" key="1">
    <citation type="submission" date="2022-06" db="EMBL/GenBank/DDBJ databases">
        <authorList>
            <consortium name="SYNGENTA / RWTH Aachen University"/>
        </authorList>
    </citation>
    <scope>NUCLEOTIDE SEQUENCE</scope>
</reference>
<keyword evidence="3" id="KW-1185">Reference proteome</keyword>
<name>A0AAV0B5F1_PHAPC</name>
<protein>
    <submittedName>
        <fullName evidence="2">Expressed protein</fullName>
    </submittedName>
</protein>
<feature type="region of interest" description="Disordered" evidence="1">
    <location>
        <begin position="147"/>
        <end position="218"/>
    </location>
</feature>
<organism evidence="2 3">
    <name type="scientific">Phakopsora pachyrhizi</name>
    <name type="common">Asian soybean rust disease fungus</name>
    <dbReference type="NCBI Taxonomy" id="170000"/>
    <lineage>
        <taxon>Eukaryota</taxon>
        <taxon>Fungi</taxon>
        <taxon>Dikarya</taxon>
        <taxon>Basidiomycota</taxon>
        <taxon>Pucciniomycotina</taxon>
        <taxon>Pucciniomycetes</taxon>
        <taxon>Pucciniales</taxon>
        <taxon>Phakopsoraceae</taxon>
        <taxon>Phakopsora</taxon>
    </lineage>
</organism>
<dbReference type="Proteomes" id="UP001153365">
    <property type="component" value="Unassembled WGS sequence"/>
</dbReference>
<dbReference type="AlphaFoldDB" id="A0AAV0B5F1"/>
<evidence type="ECO:0000313" key="2">
    <source>
        <dbReference type="EMBL" id="CAH7679034.1"/>
    </source>
</evidence>
<feature type="region of interest" description="Disordered" evidence="1">
    <location>
        <begin position="286"/>
        <end position="326"/>
    </location>
</feature>
<dbReference type="EMBL" id="CALTRL010003237">
    <property type="protein sequence ID" value="CAH7679034.1"/>
    <property type="molecule type" value="Genomic_DNA"/>
</dbReference>
<evidence type="ECO:0000313" key="3">
    <source>
        <dbReference type="Proteomes" id="UP001153365"/>
    </source>
</evidence>
<feature type="compositionally biased region" description="Basic and acidic residues" evidence="1">
    <location>
        <begin position="169"/>
        <end position="186"/>
    </location>
</feature>